<protein>
    <submittedName>
        <fullName evidence="1">Uncharacterized protein</fullName>
    </submittedName>
</protein>
<sequence length="72" mass="8525">MVRCIKLVKSFIRCQCEMMFLGLLLYLVLLEMEGSVVDKVLRKFLEGIGWDIRFMGRVVSLWVKRMVKRVVD</sequence>
<evidence type="ECO:0000313" key="2">
    <source>
        <dbReference type="Proteomes" id="UP000824120"/>
    </source>
</evidence>
<proteinExistence type="predicted"/>
<dbReference type="EMBL" id="JACXVP010000006">
    <property type="protein sequence ID" value="KAG5599431.1"/>
    <property type="molecule type" value="Genomic_DNA"/>
</dbReference>
<accession>A0A9J5YI01</accession>
<comment type="caution">
    <text evidence="1">The sequence shown here is derived from an EMBL/GenBank/DDBJ whole genome shotgun (WGS) entry which is preliminary data.</text>
</comment>
<dbReference type="Proteomes" id="UP000824120">
    <property type="component" value="Chromosome 6"/>
</dbReference>
<organism evidence="1 2">
    <name type="scientific">Solanum commersonii</name>
    <name type="common">Commerson's wild potato</name>
    <name type="synonym">Commerson's nightshade</name>
    <dbReference type="NCBI Taxonomy" id="4109"/>
    <lineage>
        <taxon>Eukaryota</taxon>
        <taxon>Viridiplantae</taxon>
        <taxon>Streptophyta</taxon>
        <taxon>Embryophyta</taxon>
        <taxon>Tracheophyta</taxon>
        <taxon>Spermatophyta</taxon>
        <taxon>Magnoliopsida</taxon>
        <taxon>eudicotyledons</taxon>
        <taxon>Gunneridae</taxon>
        <taxon>Pentapetalae</taxon>
        <taxon>asterids</taxon>
        <taxon>lamiids</taxon>
        <taxon>Solanales</taxon>
        <taxon>Solanaceae</taxon>
        <taxon>Solanoideae</taxon>
        <taxon>Solaneae</taxon>
        <taxon>Solanum</taxon>
    </lineage>
</organism>
<gene>
    <name evidence="1" type="ORF">H5410_030801</name>
</gene>
<dbReference type="AlphaFoldDB" id="A0A9J5YI01"/>
<keyword evidence="2" id="KW-1185">Reference proteome</keyword>
<reference evidence="1 2" key="1">
    <citation type="submission" date="2020-09" db="EMBL/GenBank/DDBJ databases">
        <title>De no assembly of potato wild relative species, Solanum commersonii.</title>
        <authorList>
            <person name="Cho K."/>
        </authorList>
    </citation>
    <scope>NUCLEOTIDE SEQUENCE [LARGE SCALE GENOMIC DNA]</scope>
    <source>
        <strain evidence="1">LZ3.2</strain>
        <tissue evidence="1">Leaf</tissue>
    </source>
</reference>
<evidence type="ECO:0000313" key="1">
    <source>
        <dbReference type="EMBL" id="KAG5599431.1"/>
    </source>
</evidence>
<name>A0A9J5YI01_SOLCO</name>